<keyword evidence="12" id="KW-1185">Reference proteome</keyword>
<reference evidence="11" key="1">
    <citation type="submission" date="2021-03" db="EMBL/GenBank/DDBJ databases">
        <title>Whole genome shotgun sequence of Actinoplanes consettensis NBRC 14913.</title>
        <authorList>
            <person name="Komaki H."/>
            <person name="Tamura T."/>
        </authorList>
    </citation>
    <scope>NUCLEOTIDE SEQUENCE</scope>
    <source>
        <strain evidence="11">NBRC 14913</strain>
    </source>
</reference>
<comment type="caution">
    <text evidence="11">The sequence shown here is derived from an EMBL/GenBank/DDBJ whole genome shotgun (WGS) entry which is preliminary data.</text>
</comment>
<keyword evidence="3" id="KW-0597">Phosphoprotein</keyword>
<dbReference type="AlphaFoldDB" id="A0A919VZK1"/>
<dbReference type="Pfam" id="PF07730">
    <property type="entry name" value="HisKA_3"/>
    <property type="match status" value="1"/>
</dbReference>
<proteinExistence type="predicted"/>
<keyword evidence="9" id="KW-0812">Transmembrane</keyword>
<evidence type="ECO:0000256" key="1">
    <source>
        <dbReference type="ARBA" id="ARBA00000085"/>
    </source>
</evidence>
<dbReference type="GO" id="GO:0000155">
    <property type="term" value="F:phosphorelay sensor kinase activity"/>
    <property type="evidence" value="ECO:0007669"/>
    <property type="project" value="InterPro"/>
</dbReference>
<evidence type="ECO:0000256" key="3">
    <source>
        <dbReference type="ARBA" id="ARBA00022553"/>
    </source>
</evidence>
<gene>
    <name evidence="11" type="ORF">Aco04nite_79730</name>
</gene>
<feature type="transmembrane region" description="Helical" evidence="9">
    <location>
        <begin position="112"/>
        <end position="133"/>
    </location>
</feature>
<evidence type="ECO:0000256" key="9">
    <source>
        <dbReference type="SAM" id="Phobius"/>
    </source>
</evidence>
<evidence type="ECO:0000313" key="11">
    <source>
        <dbReference type="EMBL" id="GIM82069.1"/>
    </source>
</evidence>
<dbReference type="InterPro" id="IPR036890">
    <property type="entry name" value="HATPase_C_sf"/>
</dbReference>
<dbReference type="RefSeq" id="WP_213002360.1">
    <property type="nucleotide sequence ID" value="NZ_BAAATW010000018.1"/>
</dbReference>
<keyword evidence="9" id="KW-0472">Membrane</keyword>
<keyword evidence="4" id="KW-0808">Transferase</keyword>
<evidence type="ECO:0000313" key="12">
    <source>
        <dbReference type="Proteomes" id="UP000680865"/>
    </source>
</evidence>
<dbReference type="PANTHER" id="PTHR24421:SF10">
    <property type="entry name" value="NITRATE_NITRITE SENSOR PROTEIN NARQ"/>
    <property type="match status" value="1"/>
</dbReference>
<accession>A0A919VZK1</accession>
<dbReference type="SUPFAM" id="SSF55874">
    <property type="entry name" value="ATPase domain of HSP90 chaperone/DNA topoisomerase II/histidine kinase"/>
    <property type="match status" value="1"/>
</dbReference>
<dbReference type="Gene3D" id="1.20.5.1930">
    <property type="match status" value="1"/>
</dbReference>
<dbReference type="GO" id="GO:0046983">
    <property type="term" value="F:protein dimerization activity"/>
    <property type="evidence" value="ECO:0007669"/>
    <property type="project" value="InterPro"/>
</dbReference>
<evidence type="ECO:0000256" key="4">
    <source>
        <dbReference type="ARBA" id="ARBA00022679"/>
    </source>
</evidence>
<sequence>MTLPDTAPHRFPVRPFSGASRVLAVAGYTVIGLSAAVEFRTIAVAGYDIGALLSLASTVAAVVVLRRFRVASLLLFAAGPLAAGLLGHNPTALWSIAVFGAFLLALRGLPGLLIAAVTGAANLAAVGFYYGSVGVSTDPSASIAAFAALVAASAGSAVRTHQQYRDELEGRARAALESREAAVRQGLAEERVRIARDLHDSVGHQIAVVSMHLGAAEVRLAGDPQSAAADLGAARVAVQAVLLETQQILRVLRIGGDNAPPAPTPSHERIGDLVAGFRAAGMTVEAVLPDLTRPLAAHVSQAAYRIAQEALTNAQRHGTGAVSLRVAFLPEDTLTLEVVNVSAGSPGAGHHGGNGIVGMRERAQAAGGSLDARGDDNLFRVYARLPATR</sequence>
<dbReference type="EC" id="2.7.13.3" evidence="2"/>
<evidence type="ECO:0000256" key="5">
    <source>
        <dbReference type="ARBA" id="ARBA00022741"/>
    </source>
</evidence>
<evidence type="ECO:0000256" key="2">
    <source>
        <dbReference type="ARBA" id="ARBA00012438"/>
    </source>
</evidence>
<feature type="transmembrane region" description="Helical" evidence="9">
    <location>
        <begin position="44"/>
        <end position="65"/>
    </location>
</feature>
<dbReference type="Gene3D" id="3.30.565.10">
    <property type="entry name" value="Histidine kinase-like ATPase, C-terminal domain"/>
    <property type="match status" value="1"/>
</dbReference>
<evidence type="ECO:0000256" key="8">
    <source>
        <dbReference type="ARBA" id="ARBA00023012"/>
    </source>
</evidence>
<dbReference type="InterPro" id="IPR050482">
    <property type="entry name" value="Sensor_HK_TwoCompSys"/>
</dbReference>
<dbReference type="PANTHER" id="PTHR24421">
    <property type="entry name" value="NITRATE/NITRITE SENSOR PROTEIN NARX-RELATED"/>
    <property type="match status" value="1"/>
</dbReference>
<organism evidence="11 12">
    <name type="scientific">Winogradskya consettensis</name>
    <dbReference type="NCBI Taxonomy" id="113560"/>
    <lineage>
        <taxon>Bacteria</taxon>
        <taxon>Bacillati</taxon>
        <taxon>Actinomycetota</taxon>
        <taxon>Actinomycetes</taxon>
        <taxon>Micromonosporales</taxon>
        <taxon>Micromonosporaceae</taxon>
        <taxon>Winogradskya</taxon>
    </lineage>
</organism>
<evidence type="ECO:0000256" key="7">
    <source>
        <dbReference type="ARBA" id="ARBA00022840"/>
    </source>
</evidence>
<feature type="domain" description="Signal transduction histidine kinase subgroup 3 dimerisation and phosphoacceptor" evidence="10">
    <location>
        <begin position="190"/>
        <end position="253"/>
    </location>
</feature>
<name>A0A919VZK1_9ACTN</name>
<evidence type="ECO:0000259" key="10">
    <source>
        <dbReference type="Pfam" id="PF07730"/>
    </source>
</evidence>
<keyword evidence="9" id="KW-1133">Transmembrane helix</keyword>
<dbReference type="CDD" id="cd16917">
    <property type="entry name" value="HATPase_UhpB-NarQ-NarX-like"/>
    <property type="match status" value="1"/>
</dbReference>
<protein>
    <recommendedName>
        <fullName evidence="2">histidine kinase</fullName>
        <ecNumber evidence="2">2.7.13.3</ecNumber>
    </recommendedName>
</protein>
<feature type="transmembrane region" description="Helical" evidence="9">
    <location>
        <begin position="139"/>
        <end position="158"/>
    </location>
</feature>
<feature type="transmembrane region" description="Helical" evidence="9">
    <location>
        <begin position="85"/>
        <end position="105"/>
    </location>
</feature>
<dbReference type="GO" id="GO:0016020">
    <property type="term" value="C:membrane"/>
    <property type="evidence" value="ECO:0007669"/>
    <property type="project" value="InterPro"/>
</dbReference>
<dbReference type="Proteomes" id="UP000680865">
    <property type="component" value="Unassembled WGS sequence"/>
</dbReference>
<keyword evidence="5" id="KW-0547">Nucleotide-binding</keyword>
<dbReference type="EMBL" id="BOQP01000050">
    <property type="protein sequence ID" value="GIM82069.1"/>
    <property type="molecule type" value="Genomic_DNA"/>
</dbReference>
<keyword evidence="7" id="KW-0067">ATP-binding</keyword>
<dbReference type="InterPro" id="IPR011712">
    <property type="entry name" value="Sig_transdc_His_kin_sub3_dim/P"/>
</dbReference>
<evidence type="ECO:0000256" key="6">
    <source>
        <dbReference type="ARBA" id="ARBA00022777"/>
    </source>
</evidence>
<dbReference type="GO" id="GO:0005524">
    <property type="term" value="F:ATP binding"/>
    <property type="evidence" value="ECO:0007669"/>
    <property type="project" value="UniProtKB-KW"/>
</dbReference>
<feature type="transmembrane region" description="Helical" evidence="9">
    <location>
        <begin position="20"/>
        <end position="37"/>
    </location>
</feature>
<keyword evidence="6 11" id="KW-0418">Kinase</keyword>
<keyword evidence="8" id="KW-0902">Two-component regulatory system</keyword>
<comment type="catalytic activity">
    <reaction evidence="1">
        <text>ATP + protein L-histidine = ADP + protein N-phospho-L-histidine.</text>
        <dbReference type="EC" id="2.7.13.3"/>
    </reaction>
</comment>